<protein>
    <recommendedName>
        <fullName evidence="3">DUF2066 domain-containing protein</fullName>
    </recommendedName>
</protein>
<evidence type="ECO:0000313" key="1">
    <source>
        <dbReference type="EMBL" id="SFF34792.1"/>
    </source>
</evidence>
<evidence type="ECO:0000313" key="2">
    <source>
        <dbReference type="Proteomes" id="UP000199477"/>
    </source>
</evidence>
<reference evidence="2" key="1">
    <citation type="submission" date="2016-10" db="EMBL/GenBank/DDBJ databases">
        <authorList>
            <person name="Varghese N."/>
            <person name="Submissions S."/>
        </authorList>
    </citation>
    <scope>NUCLEOTIDE SEQUENCE [LARGE SCALE GENOMIC DNA]</scope>
    <source>
        <strain evidence="2">UNC178MFTsu3.1</strain>
    </source>
</reference>
<organism evidence="1 2">
    <name type="scientific">Dyella marensis</name>
    <dbReference type="NCBI Taxonomy" id="500610"/>
    <lineage>
        <taxon>Bacteria</taxon>
        <taxon>Pseudomonadati</taxon>
        <taxon>Pseudomonadota</taxon>
        <taxon>Gammaproteobacteria</taxon>
        <taxon>Lysobacterales</taxon>
        <taxon>Rhodanobacteraceae</taxon>
        <taxon>Dyella</taxon>
    </lineage>
</organism>
<proteinExistence type="predicted"/>
<sequence length="347" mass="36146">MIDAGGRIGQTAERFPRRPSELMRLSRLLFVGLLLALLIPAVHAQGQVSPYTVTVPVTDTSEARRDDAFSVALSQVLARTAGGQDLRGKPGYDDALKSAPGIVQQYQYQRAAGGLALQVSFDPGAVQRAVSQMGVAGSSGKPPVLLLVRDTAGNVMDKDALAPLAQAVAQRGYSVVLADPAKATDGPSVAAAEPDQIFALARQYKTGLVLLGQLRTDGADWNLVSGGPQQKWNSTGAPTQQTLIDAGNALSDRLGKQLNVIGSGNIAGKLWVSGVASALDYANLLATLRADPMVRDVVTLSAQNDGILFAVKTGLPLNVMAGNLTAGGRLLEADAHAGADASLRWVH</sequence>
<dbReference type="AlphaFoldDB" id="A0A1I2HY26"/>
<dbReference type="Pfam" id="PF09839">
    <property type="entry name" value="DUF2066"/>
    <property type="match status" value="1"/>
</dbReference>
<accession>A0A1I2HY26</accession>
<evidence type="ECO:0008006" key="3">
    <source>
        <dbReference type="Google" id="ProtNLM"/>
    </source>
</evidence>
<name>A0A1I2HY26_9GAMM</name>
<dbReference type="InterPro" id="IPR018642">
    <property type="entry name" value="DUF2066"/>
</dbReference>
<keyword evidence="2" id="KW-1185">Reference proteome</keyword>
<dbReference type="STRING" id="500610.SAMN02799615_03206"/>
<dbReference type="EMBL" id="FONH01000014">
    <property type="protein sequence ID" value="SFF34792.1"/>
    <property type="molecule type" value="Genomic_DNA"/>
</dbReference>
<gene>
    <name evidence="1" type="ORF">SAMN02799615_03206</name>
</gene>
<dbReference type="Proteomes" id="UP000199477">
    <property type="component" value="Unassembled WGS sequence"/>
</dbReference>